<dbReference type="Gene3D" id="3.90.550.10">
    <property type="entry name" value="Spore Coat Polysaccharide Biosynthesis Protein SpsA, Chain A"/>
    <property type="match status" value="1"/>
</dbReference>
<name>A0A075HB71_9ARCH</name>
<accession>A0A075HB71</accession>
<dbReference type="EC" id="5.4.2.9" evidence="4"/>
<evidence type="ECO:0000313" key="4">
    <source>
        <dbReference type="EMBL" id="AIF13204.1"/>
    </source>
</evidence>
<dbReference type="GO" id="GO:0050188">
    <property type="term" value="F:phosphoenolpyruvate mutase activity"/>
    <property type="evidence" value="ECO:0007669"/>
    <property type="project" value="UniProtKB-EC"/>
</dbReference>
<evidence type="ECO:0000259" key="3">
    <source>
        <dbReference type="Pfam" id="PF12804"/>
    </source>
</evidence>
<dbReference type="InterPro" id="IPR029044">
    <property type="entry name" value="Nucleotide-diphossugar_trans"/>
</dbReference>
<feature type="domain" description="MobA-like NTP transferase" evidence="3">
    <location>
        <begin position="3"/>
        <end position="112"/>
    </location>
</feature>
<evidence type="ECO:0000256" key="2">
    <source>
        <dbReference type="ARBA" id="ARBA00022695"/>
    </source>
</evidence>
<proteinExistence type="predicted"/>
<dbReference type="PANTHER" id="PTHR43584">
    <property type="entry name" value="NUCLEOTIDYL TRANSFERASE"/>
    <property type="match status" value="1"/>
</dbReference>
<dbReference type="InterPro" id="IPR050065">
    <property type="entry name" value="GlmU-like"/>
</dbReference>
<keyword evidence="4" id="KW-0413">Isomerase</keyword>
<dbReference type="GO" id="GO:0016779">
    <property type="term" value="F:nucleotidyltransferase activity"/>
    <property type="evidence" value="ECO:0007669"/>
    <property type="project" value="UniProtKB-KW"/>
</dbReference>
<dbReference type="Pfam" id="PF12804">
    <property type="entry name" value="NTP_transf_3"/>
    <property type="match status" value="1"/>
</dbReference>
<dbReference type="EMBL" id="KF900966">
    <property type="protein sequence ID" value="AIF13204.1"/>
    <property type="molecule type" value="Genomic_DNA"/>
</dbReference>
<dbReference type="CDD" id="cd02523">
    <property type="entry name" value="PC_cytidylyltransferase"/>
    <property type="match status" value="1"/>
</dbReference>
<dbReference type="SUPFAM" id="SSF53448">
    <property type="entry name" value="Nucleotide-diphospho-sugar transferases"/>
    <property type="match status" value="1"/>
</dbReference>
<organism evidence="4">
    <name type="scientific">uncultured marine thaumarchaeote KM3_60_F11</name>
    <dbReference type="NCBI Taxonomy" id="1456212"/>
    <lineage>
        <taxon>Archaea</taxon>
        <taxon>Nitrososphaerota</taxon>
        <taxon>environmental samples</taxon>
    </lineage>
</organism>
<reference evidence="4" key="1">
    <citation type="journal article" date="2014" name="Genome Biol. Evol.">
        <title>Pangenome evidence for extensive interdomain horizontal transfer affecting lineage core and shell genes in uncultured planktonic thaumarchaeota and euryarchaeota.</title>
        <authorList>
            <person name="Deschamps P."/>
            <person name="Zivanovic Y."/>
            <person name="Moreira D."/>
            <person name="Rodriguez-Valera F."/>
            <person name="Lopez-Garcia P."/>
        </authorList>
    </citation>
    <scope>NUCLEOTIDE SEQUENCE</scope>
</reference>
<protein>
    <submittedName>
        <fullName evidence="4">Sugar nucleotidyltransferase-like protein</fullName>
        <ecNumber evidence="4">5.4.2.9</ecNumber>
    </submittedName>
</protein>
<keyword evidence="2" id="KW-0548">Nucleotidyltransferase</keyword>
<evidence type="ECO:0000256" key="1">
    <source>
        <dbReference type="ARBA" id="ARBA00022679"/>
    </source>
</evidence>
<dbReference type="InterPro" id="IPR025877">
    <property type="entry name" value="MobA-like_NTP_Trfase"/>
</dbReference>
<keyword evidence="1 4" id="KW-0808">Transferase</keyword>
<dbReference type="AlphaFoldDB" id="A0A075HB71"/>
<dbReference type="PANTHER" id="PTHR43584:SF8">
    <property type="entry name" value="N-ACETYLMURAMATE ALPHA-1-PHOSPHATE URIDYLYLTRANSFERASE"/>
    <property type="match status" value="1"/>
</dbReference>
<sequence length="249" mass="28469">MKVIIIAAGSSTRLAKETSDIPKGLLKINDKSIIEIQLELFQKNQLSDITIITGPNRHKFELKNVDYIQDDEFQNHDVLGSLMAAKPIMNNEILISYSDIIFDKNVLQPMLDFKDDIGIAVDLTWEKNYDNREQHPQSQADNVLINGDEILQIRKNISECEKKEKIGEFLGLMKLSKRGSKIFLDKYSELEMSHKGKFHNAPSLEKAYLTDMLQELIDSGIRISPIYINGKWCEIDTPQDLTTAKKLFP</sequence>